<evidence type="ECO:0000313" key="2">
    <source>
        <dbReference type="EMBL" id="MFC7126562.1"/>
    </source>
</evidence>
<organism evidence="2 3">
    <name type="scientific">Halovenus rubra</name>
    <dbReference type="NCBI Taxonomy" id="869890"/>
    <lineage>
        <taxon>Archaea</taxon>
        <taxon>Methanobacteriati</taxon>
        <taxon>Methanobacteriota</taxon>
        <taxon>Stenosarchaea group</taxon>
        <taxon>Halobacteria</taxon>
        <taxon>Halobacteriales</taxon>
        <taxon>Haloarculaceae</taxon>
        <taxon>Halovenus</taxon>
    </lineage>
</organism>
<sequence>MCPRRQRVSPSVAPLAGFRVPALYAACAVARHTAARVLDDSRPGHEPAHRAGHERAYPAGRSLRAGRRAVLDDRPPRARSRSRPQGAREGASESAQMVLSVVVVEEIRDVGASRCRARERLRSCTNSNVE</sequence>
<dbReference type="Proteomes" id="UP001596414">
    <property type="component" value="Unassembled WGS sequence"/>
</dbReference>
<feature type="compositionally biased region" description="Basic and acidic residues" evidence="1">
    <location>
        <begin position="37"/>
        <end position="56"/>
    </location>
</feature>
<dbReference type="AlphaFoldDB" id="A0ABD5X6G6"/>
<protein>
    <submittedName>
        <fullName evidence="2">Uncharacterized protein</fullName>
    </submittedName>
</protein>
<gene>
    <name evidence="2" type="ORF">ACFQJ7_11025</name>
</gene>
<dbReference type="RefSeq" id="WP_267638809.1">
    <property type="nucleotide sequence ID" value="NZ_JAODIY010000042.1"/>
</dbReference>
<reference evidence="2 3" key="1">
    <citation type="journal article" date="2014" name="Int. J. Syst. Evol. Microbiol.">
        <title>Complete genome sequence of Corynebacterium casei LMG S-19264T (=DSM 44701T), isolated from a smear-ripened cheese.</title>
        <authorList>
            <consortium name="US DOE Joint Genome Institute (JGI-PGF)"/>
            <person name="Walter F."/>
            <person name="Albersmeier A."/>
            <person name="Kalinowski J."/>
            <person name="Ruckert C."/>
        </authorList>
    </citation>
    <scope>NUCLEOTIDE SEQUENCE [LARGE SCALE GENOMIC DNA]</scope>
    <source>
        <strain evidence="2 3">CGMCC 4.7215</strain>
    </source>
</reference>
<evidence type="ECO:0000256" key="1">
    <source>
        <dbReference type="SAM" id="MobiDB-lite"/>
    </source>
</evidence>
<proteinExistence type="predicted"/>
<evidence type="ECO:0000313" key="3">
    <source>
        <dbReference type="Proteomes" id="UP001596414"/>
    </source>
</evidence>
<feature type="region of interest" description="Disordered" evidence="1">
    <location>
        <begin position="37"/>
        <end position="95"/>
    </location>
</feature>
<dbReference type="EMBL" id="JBHSZQ010000023">
    <property type="protein sequence ID" value="MFC7126562.1"/>
    <property type="molecule type" value="Genomic_DNA"/>
</dbReference>
<accession>A0ABD5X6G6</accession>
<comment type="caution">
    <text evidence="2">The sequence shown here is derived from an EMBL/GenBank/DDBJ whole genome shotgun (WGS) entry which is preliminary data.</text>
</comment>
<name>A0ABD5X6G6_9EURY</name>